<keyword evidence="4 8" id="KW-0805">Transcription regulation</keyword>
<comment type="function">
    <text evidence="8">Component of the Mediator complex, a coactivator involved in the regulated transcription of nearly all RNA polymerase II-dependent genes. Mediator functions as a bridge to convey information from gene-specific regulatory proteins to the basal RNA polymerase II transcription machinery. Mediator is recruited to promoters by direct interactions with regulatory proteins and serves as a scaffold for the assembly of a functional preinitiation complex with RNA polymerase II and the general transcription factors.</text>
</comment>
<evidence type="ECO:0000256" key="8">
    <source>
        <dbReference type="RuleBase" id="RU364140"/>
    </source>
</evidence>
<feature type="region of interest" description="Disordered" evidence="9">
    <location>
        <begin position="48"/>
        <end position="75"/>
    </location>
</feature>
<feature type="region of interest" description="Disordered" evidence="9">
    <location>
        <begin position="559"/>
        <end position="582"/>
    </location>
</feature>
<evidence type="ECO:0000313" key="10">
    <source>
        <dbReference type="EMBL" id="KAK4155318.1"/>
    </source>
</evidence>
<keyword evidence="5 8" id="KW-0804">Transcription</keyword>
<keyword evidence="6 8" id="KW-0539">Nucleus</keyword>
<dbReference type="GO" id="GO:0003712">
    <property type="term" value="F:transcription coregulator activity"/>
    <property type="evidence" value="ECO:0007669"/>
    <property type="project" value="InterPro"/>
</dbReference>
<dbReference type="PANTHER" id="PTHR13114:SF7">
    <property type="entry name" value="MEDIATOR OF RNA POLYMERASE II TRANSCRIPTION SUBUNIT 17"/>
    <property type="match status" value="1"/>
</dbReference>
<evidence type="ECO:0000313" key="11">
    <source>
        <dbReference type="Proteomes" id="UP001302745"/>
    </source>
</evidence>
<dbReference type="EMBL" id="MU856890">
    <property type="protein sequence ID" value="KAK4155318.1"/>
    <property type="molecule type" value="Genomic_DNA"/>
</dbReference>
<evidence type="ECO:0000256" key="3">
    <source>
        <dbReference type="ARBA" id="ARBA00019610"/>
    </source>
</evidence>
<evidence type="ECO:0000256" key="7">
    <source>
        <dbReference type="ARBA" id="ARBA00032014"/>
    </source>
</evidence>
<dbReference type="Pfam" id="PF10156">
    <property type="entry name" value="Med17"/>
    <property type="match status" value="1"/>
</dbReference>
<evidence type="ECO:0000256" key="9">
    <source>
        <dbReference type="SAM" id="MobiDB-lite"/>
    </source>
</evidence>
<reference evidence="10" key="1">
    <citation type="journal article" date="2023" name="Mol. Phylogenet. Evol.">
        <title>Genome-scale phylogeny and comparative genomics of the fungal order Sordariales.</title>
        <authorList>
            <person name="Hensen N."/>
            <person name="Bonometti L."/>
            <person name="Westerberg I."/>
            <person name="Brannstrom I.O."/>
            <person name="Guillou S."/>
            <person name="Cros-Aarteil S."/>
            <person name="Calhoun S."/>
            <person name="Haridas S."/>
            <person name="Kuo A."/>
            <person name="Mondo S."/>
            <person name="Pangilinan J."/>
            <person name="Riley R."/>
            <person name="LaButti K."/>
            <person name="Andreopoulos B."/>
            <person name="Lipzen A."/>
            <person name="Chen C."/>
            <person name="Yan M."/>
            <person name="Daum C."/>
            <person name="Ng V."/>
            <person name="Clum A."/>
            <person name="Steindorff A."/>
            <person name="Ohm R.A."/>
            <person name="Martin F."/>
            <person name="Silar P."/>
            <person name="Natvig D.O."/>
            <person name="Lalanne C."/>
            <person name="Gautier V."/>
            <person name="Ament-Velasquez S.L."/>
            <person name="Kruys A."/>
            <person name="Hutchinson M.I."/>
            <person name="Powell A.J."/>
            <person name="Barry K."/>
            <person name="Miller A.N."/>
            <person name="Grigoriev I.V."/>
            <person name="Debuchy R."/>
            <person name="Gladieux P."/>
            <person name="Hiltunen Thoren M."/>
            <person name="Johannesson H."/>
        </authorList>
    </citation>
    <scope>NUCLEOTIDE SEQUENCE</scope>
    <source>
        <strain evidence="10">CBS 538.74</strain>
    </source>
</reference>
<gene>
    <name evidence="8" type="primary">MED17</name>
    <name evidence="10" type="ORF">C8A00DRAFT_13628</name>
</gene>
<dbReference type="InterPro" id="IPR019313">
    <property type="entry name" value="Mediator_Med17"/>
</dbReference>
<proteinExistence type="inferred from homology"/>
<protein>
    <recommendedName>
        <fullName evidence="3 8">Mediator of RNA polymerase II transcription subunit 17</fullName>
    </recommendedName>
    <alternativeName>
        <fullName evidence="7 8">Mediator complex subunit 17</fullName>
    </alternativeName>
</protein>
<evidence type="ECO:0000256" key="1">
    <source>
        <dbReference type="ARBA" id="ARBA00004123"/>
    </source>
</evidence>
<feature type="region of interest" description="Disordered" evidence="9">
    <location>
        <begin position="1"/>
        <end position="21"/>
    </location>
</feature>
<dbReference type="GO" id="GO:0006357">
    <property type="term" value="P:regulation of transcription by RNA polymerase II"/>
    <property type="evidence" value="ECO:0007669"/>
    <property type="project" value="InterPro"/>
</dbReference>
<dbReference type="GO" id="GO:0070847">
    <property type="term" value="C:core mediator complex"/>
    <property type="evidence" value="ECO:0007669"/>
    <property type="project" value="TreeGrafter"/>
</dbReference>
<dbReference type="PANTHER" id="PTHR13114">
    <property type="entry name" value="MEDIATOR OF RNA POLYMERASE II TRANSCRIPTION SUBUNIT 17"/>
    <property type="match status" value="1"/>
</dbReference>
<dbReference type="GO" id="GO:0016592">
    <property type="term" value="C:mediator complex"/>
    <property type="evidence" value="ECO:0007669"/>
    <property type="project" value="InterPro"/>
</dbReference>
<dbReference type="AlphaFoldDB" id="A0AAN6ZYX4"/>
<evidence type="ECO:0000256" key="4">
    <source>
        <dbReference type="ARBA" id="ARBA00023015"/>
    </source>
</evidence>
<keyword evidence="11" id="KW-1185">Reference proteome</keyword>
<organism evidence="10 11">
    <name type="scientific">Chaetomidium leptoderma</name>
    <dbReference type="NCBI Taxonomy" id="669021"/>
    <lineage>
        <taxon>Eukaryota</taxon>
        <taxon>Fungi</taxon>
        <taxon>Dikarya</taxon>
        <taxon>Ascomycota</taxon>
        <taxon>Pezizomycotina</taxon>
        <taxon>Sordariomycetes</taxon>
        <taxon>Sordariomycetidae</taxon>
        <taxon>Sordariales</taxon>
        <taxon>Chaetomiaceae</taxon>
        <taxon>Chaetomidium</taxon>
    </lineage>
</organism>
<accession>A0AAN6ZYX4</accession>
<evidence type="ECO:0000256" key="6">
    <source>
        <dbReference type="ARBA" id="ARBA00023242"/>
    </source>
</evidence>
<comment type="subunit">
    <text evidence="8">Component of the Mediator complex.</text>
</comment>
<reference evidence="10" key="2">
    <citation type="submission" date="2023-05" db="EMBL/GenBank/DDBJ databases">
        <authorList>
            <consortium name="Lawrence Berkeley National Laboratory"/>
            <person name="Steindorff A."/>
            <person name="Hensen N."/>
            <person name="Bonometti L."/>
            <person name="Westerberg I."/>
            <person name="Brannstrom I.O."/>
            <person name="Guillou S."/>
            <person name="Cros-Aarteil S."/>
            <person name="Calhoun S."/>
            <person name="Haridas S."/>
            <person name="Kuo A."/>
            <person name="Mondo S."/>
            <person name="Pangilinan J."/>
            <person name="Riley R."/>
            <person name="Labutti K."/>
            <person name="Andreopoulos B."/>
            <person name="Lipzen A."/>
            <person name="Chen C."/>
            <person name="Yanf M."/>
            <person name="Daum C."/>
            <person name="Ng V."/>
            <person name="Clum A."/>
            <person name="Ohm R."/>
            <person name="Martin F."/>
            <person name="Silar P."/>
            <person name="Natvig D."/>
            <person name="Lalanne C."/>
            <person name="Gautier V."/>
            <person name="Ament-Velasquez S.L."/>
            <person name="Kruys A."/>
            <person name="Hutchinson M.I."/>
            <person name="Powell A.J."/>
            <person name="Barry K."/>
            <person name="Miller A.N."/>
            <person name="Grigoriev I.V."/>
            <person name="Debuchy R."/>
            <person name="Gladieux P."/>
            <person name="Thoren M.H."/>
            <person name="Johannesson H."/>
        </authorList>
    </citation>
    <scope>NUCLEOTIDE SEQUENCE</scope>
    <source>
        <strain evidence="10">CBS 538.74</strain>
    </source>
</reference>
<name>A0AAN6ZYX4_9PEZI</name>
<comment type="similarity">
    <text evidence="2 8">Belongs to the Mediator complex subunit 17 family.</text>
</comment>
<evidence type="ECO:0000256" key="5">
    <source>
        <dbReference type="ARBA" id="ARBA00023163"/>
    </source>
</evidence>
<comment type="caution">
    <text evidence="10">The sequence shown here is derived from an EMBL/GenBank/DDBJ whole genome shotgun (WGS) entry which is preliminary data.</text>
</comment>
<keyword evidence="8" id="KW-0010">Activator</keyword>
<evidence type="ECO:0000256" key="2">
    <source>
        <dbReference type="ARBA" id="ARBA00005635"/>
    </source>
</evidence>
<sequence length="659" mass="70414">MNDRPFTLQPRSAPPQGPQSIDDFIRQLHAEPGGFRAVDAAELRRETEANGGHQNGTAGDHDVDMTADASDANSDVAETKDIATAREELLRAIHQTHQTSLFALDFVSLLLSKEHPAQAVTTFSPGLRDMVGIGTLGATMLDAPTALTQSRVPDNKLMAIGKRLMDLNKAADTALAASKRLQREIGSETKYWSEVLGVSEDGWQTFRLPHEPHTLGVKFGFSNTSPEFKNSGIAPLRRAEDGSVRLEHATMGGGSKRLQVSILENGMVVGRSSLSQPVLPDAPLQDRVHELRDTVFAQELWHEINREARVVLDSVVRVAESTAAYDLDATRSISLQLVTLGEEKVTTAEHSGAQDAVANELCIILGLLLSNAHRANELKRSAPSVKKGSTPPYTILRPLIAYHRYDQSVQQCAQSLAELISVLRSASVASSITMKEPPLTTLPGTTTTTTHRASTSLAGLLLKPPPVQFDLAITPASRLRILLRPTLLAGAVYSLSFLPALQPQPGSSPINPLAALSPSSSSGGSGGDEYADLDKLLAYLHDTIPRALAAAYYDLARTVTGPPSPPSSDDEDDGSDGGVQQPIWAMDASSKGVVGQDTGAEYGVHFGFGRDKGTGELAVSVEGDFIEGGKKVHREWKWPGAVEHLSAAVKHVLGNGPGQ</sequence>
<comment type="subcellular location">
    <subcellularLocation>
        <location evidence="1 8">Nucleus</location>
    </subcellularLocation>
</comment>
<dbReference type="Proteomes" id="UP001302745">
    <property type="component" value="Unassembled WGS sequence"/>
</dbReference>
<dbReference type="Gene3D" id="6.10.250.2620">
    <property type="match status" value="1"/>
</dbReference>